<evidence type="ECO:0000259" key="2">
    <source>
        <dbReference type="SMART" id="SM00862"/>
    </source>
</evidence>
<evidence type="ECO:0000313" key="3">
    <source>
        <dbReference type="EMBL" id="KJL17640.1"/>
    </source>
</evidence>
<dbReference type="PANTHER" id="PTHR40082">
    <property type="entry name" value="BLR5956 PROTEIN"/>
    <property type="match status" value="1"/>
</dbReference>
<dbReference type="GeneID" id="94444436"/>
<evidence type="ECO:0000256" key="1">
    <source>
        <dbReference type="ARBA" id="ARBA00023125"/>
    </source>
</evidence>
<dbReference type="InterPro" id="IPR039793">
    <property type="entry name" value="UROS/Hem4"/>
</dbReference>
<reference evidence="3 4" key="1">
    <citation type="submission" date="2015-02" db="EMBL/GenBank/DDBJ databases">
        <title>Draft genome sequences of ten Microbacterium spp. with emphasis on heavy metal contaminated environments.</title>
        <authorList>
            <person name="Corretto E."/>
        </authorList>
    </citation>
    <scope>NUCLEOTIDE SEQUENCE [LARGE SCALE GENOMIC DNA]</scope>
    <source>
        <strain evidence="3 4">DSM 12966</strain>
    </source>
</reference>
<keyword evidence="1" id="KW-0238">DNA-binding</keyword>
<dbReference type="GO" id="GO:0004852">
    <property type="term" value="F:uroporphyrinogen-III synthase activity"/>
    <property type="evidence" value="ECO:0007669"/>
    <property type="project" value="InterPro"/>
</dbReference>
<comment type="caution">
    <text evidence="3">The sequence shown here is derived from an EMBL/GenBank/DDBJ whole genome shotgun (WGS) entry which is preliminary data.</text>
</comment>
<dbReference type="PANTHER" id="PTHR40082:SF1">
    <property type="entry name" value="BLR5956 PROTEIN"/>
    <property type="match status" value="1"/>
</dbReference>
<dbReference type="GO" id="GO:0006780">
    <property type="term" value="P:uroporphyrinogen III biosynthetic process"/>
    <property type="evidence" value="ECO:0007669"/>
    <property type="project" value="InterPro"/>
</dbReference>
<dbReference type="Pfam" id="PF00486">
    <property type="entry name" value="Trans_reg_C"/>
    <property type="match status" value="1"/>
</dbReference>
<dbReference type="RefSeq" id="WP_045255078.1">
    <property type="nucleotide sequence ID" value="NZ_CP031425.1"/>
</dbReference>
<organism evidence="3 4">
    <name type="scientific">Microbacterium foliorum</name>
    <dbReference type="NCBI Taxonomy" id="104336"/>
    <lineage>
        <taxon>Bacteria</taxon>
        <taxon>Bacillati</taxon>
        <taxon>Actinomycetota</taxon>
        <taxon>Actinomycetes</taxon>
        <taxon>Micrococcales</taxon>
        <taxon>Microbacteriaceae</taxon>
        <taxon>Microbacterium</taxon>
    </lineage>
</organism>
<dbReference type="InterPro" id="IPR036388">
    <property type="entry name" value="WH-like_DNA-bd_sf"/>
</dbReference>
<accession>A0A0F0KBS6</accession>
<dbReference type="Gene3D" id="3.40.50.10090">
    <property type="match status" value="2"/>
</dbReference>
<evidence type="ECO:0000313" key="4">
    <source>
        <dbReference type="Proteomes" id="UP000033572"/>
    </source>
</evidence>
<dbReference type="Gene3D" id="1.10.10.10">
    <property type="entry name" value="Winged helix-like DNA-binding domain superfamily/Winged helix DNA-binding domain"/>
    <property type="match status" value="1"/>
</dbReference>
<dbReference type="SMART" id="SM00862">
    <property type="entry name" value="Trans_reg_C"/>
    <property type="match status" value="1"/>
</dbReference>
<proteinExistence type="predicted"/>
<feature type="domain" description="OmpR/PhoB-type" evidence="2">
    <location>
        <begin position="300"/>
        <end position="369"/>
    </location>
</feature>
<dbReference type="SUPFAM" id="SSF46894">
    <property type="entry name" value="C-terminal effector domain of the bipartite response regulators"/>
    <property type="match status" value="1"/>
</dbReference>
<gene>
    <name evidence="3" type="ORF">RN50_02737</name>
</gene>
<dbReference type="GO" id="GO:0003677">
    <property type="term" value="F:DNA binding"/>
    <property type="evidence" value="ECO:0007669"/>
    <property type="project" value="UniProtKB-KW"/>
</dbReference>
<dbReference type="SUPFAM" id="SSF69618">
    <property type="entry name" value="HemD-like"/>
    <property type="match status" value="1"/>
</dbReference>
<dbReference type="InterPro" id="IPR016032">
    <property type="entry name" value="Sig_transdc_resp-reg_C-effctor"/>
</dbReference>
<dbReference type="InterPro" id="IPR003754">
    <property type="entry name" value="4pyrrol_synth_uPrphyn_synth"/>
</dbReference>
<dbReference type="Proteomes" id="UP000033572">
    <property type="component" value="Unassembled WGS sequence"/>
</dbReference>
<dbReference type="GO" id="GO:0000160">
    <property type="term" value="P:phosphorelay signal transduction system"/>
    <property type="evidence" value="ECO:0007669"/>
    <property type="project" value="InterPro"/>
</dbReference>
<sequence>MSTARTRESALAGCTIVVAADRRAVEVADDLERRGAVVHRTPVPRLDDRENSAELRSMTEQVISEPPDLVVVTTGSGFRDWFEAAREQGRAAALEAALREARLVATGSRAHAAILRSGLVAEWVAETGTSAEVGAHLRIAGVRDRRVVVQRHDDLDDGLEALLREAGADVQGLIVRRWGSSPRTEAMRRTVLQAANGDADAVVFASASAAAAWLAIAELSDTLDRVRRRSETGRLLLASAGRAATALLHDADLHPSIDQGDAHGSLANAVFAHFGDGGAPSLLTDAGRVQVRSGGVLVDDRFVPLSRSSAALLDALAAAGGRVLTRTQLSAVLGAERSAHAVEAAVARLRVALGGIELIHTVVKRGYRLAVIED</sequence>
<name>A0A0F0KBS6_9MICO</name>
<keyword evidence="4" id="KW-1185">Reference proteome</keyword>
<dbReference type="EMBL" id="JYIU01000046">
    <property type="protein sequence ID" value="KJL17640.1"/>
    <property type="molecule type" value="Genomic_DNA"/>
</dbReference>
<dbReference type="GO" id="GO:0006355">
    <property type="term" value="P:regulation of DNA-templated transcription"/>
    <property type="evidence" value="ECO:0007669"/>
    <property type="project" value="InterPro"/>
</dbReference>
<dbReference type="AlphaFoldDB" id="A0A0F0KBS6"/>
<dbReference type="Pfam" id="PF02602">
    <property type="entry name" value="HEM4"/>
    <property type="match status" value="1"/>
</dbReference>
<dbReference type="KEGG" id="mfol:DXT68_08530"/>
<dbReference type="InterPro" id="IPR036108">
    <property type="entry name" value="4pyrrol_syn_uPrphyn_synt_sf"/>
</dbReference>
<protein>
    <submittedName>
        <fullName evidence="3">Bifunctional uroporphyrinogen-III synthetase/response regulator domain protein</fullName>
    </submittedName>
</protein>
<dbReference type="InterPro" id="IPR001867">
    <property type="entry name" value="OmpR/PhoB-type_DNA-bd"/>
</dbReference>
<dbReference type="PATRIC" id="fig|104336.4.peg.2780"/>